<dbReference type="EMBL" id="GBRH01159279">
    <property type="protein sequence ID" value="JAE38617.1"/>
    <property type="molecule type" value="Transcribed_RNA"/>
</dbReference>
<proteinExistence type="predicted"/>
<evidence type="ECO:0000313" key="1">
    <source>
        <dbReference type="EMBL" id="JAE38617.1"/>
    </source>
</evidence>
<name>A0A0A9HPK5_ARUDO</name>
<reference evidence="1" key="1">
    <citation type="submission" date="2014-09" db="EMBL/GenBank/DDBJ databases">
        <authorList>
            <person name="Magalhaes I.L.F."/>
            <person name="Oliveira U."/>
            <person name="Santos F.R."/>
            <person name="Vidigal T.H.D.A."/>
            <person name="Brescovit A.D."/>
            <person name="Santos A.J."/>
        </authorList>
    </citation>
    <scope>NUCLEOTIDE SEQUENCE</scope>
    <source>
        <tissue evidence="1">Shoot tissue taken approximately 20 cm above the soil surface</tissue>
    </source>
</reference>
<accession>A0A0A9HPK5</accession>
<organism evidence="1">
    <name type="scientific">Arundo donax</name>
    <name type="common">Giant reed</name>
    <name type="synonym">Donax arundinaceus</name>
    <dbReference type="NCBI Taxonomy" id="35708"/>
    <lineage>
        <taxon>Eukaryota</taxon>
        <taxon>Viridiplantae</taxon>
        <taxon>Streptophyta</taxon>
        <taxon>Embryophyta</taxon>
        <taxon>Tracheophyta</taxon>
        <taxon>Spermatophyta</taxon>
        <taxon>Magnoliopsida</taxon>
        <taxon>Liliopsida</taxon>
        <taxon>Poales</taxon>
        <taxon>Poaceae</taxon>
        <taxon>PACMAD clade</taxon>
        <taxon>Arundinoideae</taxon>
        <taxon>Arundineae</taxon>
        <taxon>Arundo</taxon>
    </lineage>
</organism>
<reference evidence="1" key="2">
    <citation type="journal article" date="2015" name="Data Brief">
        <title>Shoot transcriptome of the giant reed, Arundo donax.</title>
        <authorList>
            <person name="Barrero R.A."/>
            <person name="Guerrero F.D."/>
            <person name="Moolhuijzen P."/>
            <person name="Goolsby J.A."/>
            <person name="Tidwell J."/>
            <person name="Bellgard S.E."/>
            <person name="Bellgard M.I."/>
        </authorList>
    </citation>
    <scope>NUCLEOTIDE SEQUENCE</scope>
    <source>
        <tissue evidence="1">Shoot tissue taken approximately 20 cm above the soil surface</tissue>
    </source>
</reference>
<protein>
    <submittedName>
        <fullName evidence="1">Uncharacterized protein</fullName>
    </submittedName>
</protein>
<dbReference type="AlphaFoldDB" id="A0A0A9HPK5"/>
<sequence>MWHIALKSDCFKGRYFSWILLKSLNMLLRQNKIERHVLTF</sequence>